<keyword evidence="9" id="KW-1185">Reference proteome</keyword>
<dbReference type="InterPro" id="IPR013762">
    <property type="entry name" value="Integrase-like_cat_sf"/>
</dbReference>
<comment type="similarity">
    <text evidence="1">Belongs to the 'phage' integrase family.</text>
</comment>
<gene>
    <name evidence="8" type="ordered locus">c2897</name>
</gene>
<dbReference type="GO" id="GO:0006310">
    <property type="term" value="P:DNA recombination"/>
    <property type="evidence" value="ECO:0007669"/>
    <property type="project" value="UniProtKB-KW"/>
</dbReference>
<keyword evidence="2" id="KW-1029">Fimbrium biogenesis</keyword>
<dbReference type="PROSITE" id="PS51898">
    <property type="entry name" value="TYR_RECOMBINASE"/>
    <property type="match status" value="1"/>
</dbReference>
<evidence type="ECO:0000256" key="6">
    <source>
        <dbReference type="ARBA" id="ARBA00023172"/>
    </source>
</evidence>
<organism evidence="8 9">
    <name type="scientific">Escherichia coli O6:H1 (strain CFT073 / ATCC 700928 / UPEC)</name>
    <dbReference type="NCBI Taxonomy" id="199310"/>
    <lineage>
        <taxon>Bacteria</taxon>
        <taxon>Pseudomonadati</taxon>
        <taxon>Pseudomonadota</taxon>
        <taxon>Gammaproteobacteria</taxon>
        <taxon>Enterobacterales</taxon>
        <taxon>Enterobacteriaceae</taxon>
        <taxon>Escherichia</taxon>
    </lineage>
</organism>
<dbReference type="PANTHER" id="PTHR30349">
    <property type="entry name" value="PHAGE INTEGRASE-RELATED"/>
    <property type="match status" value="1"/>
</dbReference>
<protein>
    <submittedName>
        <fullName evidence="8">Type 1 fimbriae Regulatory protein fimB</fullName>
    </submittedName>
</protein>
<dbReference type="AlphaFoldDB" id="A0A0H2V9E4"/>
<dbReference type="eggNOG" id="COG0582">
    <property type="taxonomic scope" value="Bacteria"/>
</dbReference>
<evidence type="ECO:0000256" key="3">
    <source>
        <dbReference type="ARBA" id="ARBA00022908"/>
    </source>
</evidence>
<dbReference type="InterPro" id="IPR002104">
    <property type="entry name" value="Integrase_catalytic"/>
</dbReference>
<dbReference type="Pfam" id="PF00589">
    <property type="entry name" value="Phage_integrase"/>
    <property type="match status" value="1"/>
</dbReference>
<dbReference type="InterPro" id="IPR050090">
    <property type="entry name" value="Tyrosine_recombinase_XerCD"/>
</dbReference>
<keyword evidence="3" id="KW-0229">DNA integration</keyword>
<dbReference type="GO" id="GO:0015074">
    <property type="term" value="P:DNA integration"/>
    <property type="evidence" value="ECO:0007669"/>
    <property type="project" value="UniProtKB-KW"/>
</dbReference>
<evidence type="ECO:0000256" key="4">
    <source>
        <dbReference type="ARBA" id="ARBA00023015"/>
    </source>
</evidence>
<keyword evidence="6" id="KW-0233">DNA recombination</keyword>
<dbReference type="EMBL" id="AE014075">
    <property type="protein sequence ID" value="AAN81347.1"/>
    <property type="molecule type" value="Genomic_DNA"/>
</dbReference>
<dbReference type="PANTHER" id="PTHR30349:SF62">
    <property type="entry name" value="TYPE 1 FIMBRIAE REGULATORY PROTEIN FIMB-RELATED"/>
    <property type="match status" value="1"/>
</dbReference>
<dbReference type="HOGENOM" id="CLU_027562_39_0_6"/>
<dbReference type="STRING" id="199310.c2897"/>
<evidence type="ECO:0000256" key="1">
    <source>
        <dbReference type="ARBA" id="ARBA00008857"/>
    </source>
</evidence>
<dbReference type="NCBIfam" id="NF007370">
    <property type="entry name" value="PRK09870.1"/>
    <property type="match status" value="1"/>
</dbReference>
<dbReference type="SMR" id="A0A0H2V9E4"/>
<evidence type="ECO:0000313" key="8">
    <source>
        <dbReference type="EMBL" id="AAN81347.1"/>
    </source>
</evidence>
<dbReference type="KEGG" id="ecc:c2897"/>
<feature type="domain" description="Tyr recombinase" evidence="7">
    <location>
        <begin position="2"/>
        <end position="186"/>
    </location>
</feature>
<name>A0A0H2V9E4_ECOL6</name>
<keyword evidence="5" id="KW-0804">Transcription</keyword>
<keyword evidence="4" id="KW-0805">Transcription regulation</keyword>
<accession>A0A0H2V9E4</accession>
<evidence type="ECO:0000313" key="9">
    <source>
        <dbReference type="Proteomes" id="UP000001410"/>
    </source>
</evidence>
<dbReference type="SUPFAM" id="SSF56349">
    <property type="entry name" value="DNA breaking-rejoining enzymes"/>
    <property type="match status" value="1"/>
</dbReference>
<proteinExistence type="inferred from homology"/>
<reference evidence="8 9" key="1">
    <citation type="journal article" date="2002" name="Proc. Natl. Acad. Sci. U.S.A.">
        <title>Extensive mosaic structure revealed by the complete genome sequence of uropathogenic Escherichia coli.</title>
        <authorList>
            <person name="Welch R.A."/>
            <person name="Burland V."/>
            <person name="Plunkett G.III."/>
            <person name="Redford P."/>
            <person name="Roesch P."/>
            <person name="Rasko D."/>
            <person name="Buckles E.L."/>
            <person name="Liou S.R."/>
            <person name="Boutin A."/>
            <person name="Hackett J."/>
            <person name="Stroud D."/>
            <person name="Mayhew G.F."/>
            <person name="Rose D.J."/>
            <person name="Zhou S."/>
            <person name="Schwartz D.C."/>
            <person name="Perna N.T."/>
            <person name="Mobley H.L."/>
            <person name="Donnenberg M.S."/>
            <person name="Blattner F.R."/>
        </authorList>
    </citation>
    <scope>NUCLEOTIDE SEQUENCE [LARGE SCALE GENOMIC DNA]</scope>
    <source>
        <strain evidence="9">CFT073 / ATCC 700928 / UPEC</strain>
    </source>
</reference>
<dbReference type="Gene3D" id="1.10.443.10">
    <property type="entry name" value="Intergrase catalytic core"/>
    <property type="match status" value="1"/>
</dbReference>
<sequence>MQNRKFLTHHEINLLLQSVKQKSCSSRDVCMILLAYFHGLRVSELLSLQLSDLELTTEKIYIQRIKNGFSTVHPLQKEEVIAITNWLNERNSLNVKHFNDNPWLFVSRTGKPLSRQRFYNIVSAAGKNAGLNIKVHPHMLRHACGYSLADNGVDTRLIQDYLGHRNIRHTVIYTASNSMRFEKMWGIGDAKKQHFDPKCKPNLCLEILV</sequence>
<evidence type="ECO:0000256" key="5">
    <source>
        <dbReference type="ARBA" id="ARBA00023163"/>
    </source>
</evidence>
<dbReference type="Proteomes" id="UP000001410">
    <property type="component" value="Chromosome"/>
</dbReference>
<dbReference type="InterPro" id="IPR011010">
    <property type="entry name" value="DNA_brk_join_enz"/>
</dbReference>
<dbReference type="RefSeq" id="WP_001181152.1">
    <property type="nucleotide sequence ID" value="NC_004431.1"/>
</dbReference>
<evidence type="ECO:0000259" key="7">
    <source>
        <dbReference type="PROSITE" id="PS51898"/>
    </source>
</evidence>
<evidence type="ECO:0000256" key="2">
    <source>
        <dbReference type="ARBA" id="ARBA00022558"/>
    </source>
</evidence>
<dbReference type="NCBIfam" id="NF007371">
    <property type="entry name" value="PRK09871.1"/>
    <property type="match status" value="1"/>
</dbReference>
<dbReference type="GO" id="GO:0003677">
    <property type="term" value="F:DNA binding"/>
    <property type="evidence" value="ECO:0007669"/>
    <property type="project" value="InterPro"/>
</dbReference>